<name>A0A075GG40_9EURY</name>
<organism evidence="1">
    <name type="scientific">uncultured marine group II/III euryarchaeote KM3_15_B02</name>
    <dbReference type="NCBI Taxonomy" id="1457910"/>
    <lineage>
        <taxon>Archaea</taxon>
        <taxon>Methanobacteriati</taxon>
        <taxon>Methanobacteriota</taxon>
        <taxon>environmental samples</taxon>
    </lineage>
</organism>
<dbReference type="EMBL" id="KF900661">
    <property type="protein sequence ID" value="AIF02794.1"/>
    <property type="molecule type" value="Genomic_DNA"/>
</dbReference>
<protein>
    <submittedName>
        <fullName evidence="1">Uncharacterized protein</fullName>
    </submittedName>
</protein>
<evidence type="ECO:0000313" key="1">
    <source>
        <dbReference type="EMBL" id="AIF02794.1"/>
    </source>
</evidence>
<proteinExistence type="predicted"/>
<reference evidence="1" key="1">
    <citation type="journal article" date="2014" name="Genome Biol. Evol.">
        <title>Pangenome evidence for extensive interdomain horizontal transfer affecting lineage core and shell genes in uncultured planktonic thaumarchaeota and euryarchaeota.</title>
        <authorList>
            <person name="Deschamps P."/>
            <person name="Zivanovic Y."/>
            <person name="Moreira D."/>
            <person name="Rodriguez-Valera F."/>
            <person name="Lopez-Garcia P."/>
        </authorList>
    </citation>
    <scope>NUCLEOTIDE SEQUENCE</scope>
</reference>
<sequence length="119" mass="12881">MSAQSPAGACSPILTFREARMVSVADLFAKIIFPVLEALITEWGFSSGNLAILSVSSLACWIRFVRLFVLAFTVSIRLALISLTSESSLRIISSGESSPIAAFLIQLREEIIQSFLGGR</sequence>
<accession>A0A075GG40</accession>
<dbReference type="AlphaFoldDB" id="A0A075GG40"/>